<dbReference type="PANTHER" id="PTHR45947">
    <property type="entry name" value="SULFOQUINOVOSYL TRANSFERASE SQD2"/>
    <property type="match status" value="1"/>
</dbReference>
<dbReference type="Pfam" id="PF13439">
    <property type="entry name" value="Glyco_transf_4"/>
    <property type="match status" value="1"/>
</dbReference>
<dbReference type="GO" id="GO:0016757">
    <property type="term" value="F:glycosyltransferase activity"/>
    <property type="evidence" value="ECO:0007669"/>
    <property type="project" value="InterPro"/>
</dbReference>
<accession>A0A0B2XM34</accession>
<dbReference type="InterPro" id="IPR050194">
    <property type="entry name" value="Glycosyltransferase_grp1"/>
</dbReference>
<dbReference type="InterPro" id="IPR001296">
    <property type="entry name" value="Glyco_trans_1"/>
</dbReference>
<dbReference type="SUPFAM" id="SSF53756">
    <property type="entry name" value="UDP-Glycosyltransferase/glycogen phosphorylase"/>
    <property type="match status" value="1"/>
</dbReference>
<dbReference type="PANTHER" id="PTHR45947:SF3">
    <property type="entry name" value="SULFOQUINOVOSYL TRANSFERASE SQD2"/>
    <property type="match status" value="1"/>
</dbReference>
<evidence type="ECO:0000313" key="1">
    <source>
        <dbReference type="EMBL" id="AXN35646.1"/>
    </source>
</evidence>
<organism evidence="1 2">
    <name type="scientific">Latilactobacillus curvatus</name>
    <name type="common">Lactobacillus curvatus</name>
    <dbReference type="NCBI Taxonomy" id="28038"/>
    <lineage>
        <taxon>Bacteria</taxon>
        <taxon>Bacillati</taxon>
        <taxon>Bacillota</taxon>
        <taxon>Bacilli</taxon>
        <taxon>Lactobacillales</taxon>
        <taxon>Lactobacillaceae</taxon>
        <taxon>Latilactobacillus</taxon>
    </lineage>
</organism>
<gene>
    <name evidence="1" type="ORF">DT351_04415</name>
</gene>
<dbReference type="Gene3D" id="3.40.50.2000">
    <property type="entry name" value="Glycogen Phosphorylase B"/>
    <property type="match status" value="2"/>
</dbReference>
<dbReference type="KEGG" id="lcv:FBA2_06140"/>
<keyword evidence="1" id="KW-0808">Transferase</keyword>
<reference evidence="1 2" key="1">
    <citation type="submission" date="2018-07" db="EMBL/GenBank/DDBJ databases">
        <title>Lactobacillus curvatus genome sequence.</title>
        <authorList>
            <person name="Prechtl R."/>
        </authorList>
    </citation>
    <scope>NUCLEOTIDE SEQUENCE [LARGE SCALE GENOMIC DNA]</scope>
    <source>
        <strain evidence="1 2">TMW 1.1928</strain>
    </source>
</reference>
<name>A0A0B2XM34_LATCU</name>
<dbReference type="EMBL" id="CP031003">
    <property type="protein sequence ID" value="AXN35646.1"/>
    <property type="molecule type" value="Genomic_DNA"/>
</dbReference>
<dbReference type="AlphaFoldDB" id="A0A0B2XM34"/>
<dbReference type="Proteomes" id="UP000257607">
    <property type="component" value="Chromosome"/>
</dbReference>
<sequence length="351" mass="39721">MKVLLYFESEKLLAKSGIGRALDHQKRALTEMGIDYTLDPNDQDYDILHINTYGLKSRSVIKKARKMGKPVIYHAHSTEEDFRNSFVGSNQLAPFVKRYLVSLYQQADHLITPTPYSKSLLESYGLTNPIAPISNGIDLAKYQATPAKEAAFRNFFHLKPDQKVIICVGLFFKRKGLLDFVEIAKGLPEYTFIWFGDVPMYSIPANIRRIVKQDHPDNVIFPGYIKGDIIEGAYANADLFFFPSYEETEGIVVLEALASHQKVLVRDIPVYHGWLADQQNCYMGHTNAEFSQLIQAMVTNAVPDLTAQGYQTAQSKSITEVGHELQAVYQHVLAPDQLNPKYDAIMRPAKR</sequence>
<dbReference type="Pfam" id="PF00534">
    <property type="entry name" value="Glycos_transf_1"/>
    <property type="match status" value="1"/>
</dbReference>
<dbReference type="STRING" id="28038.BCY75_06365"/>
<evidence type="ECO:0000313" key="2">
    <source>
        <dbReference type="Proteomes" id="UP000257607"/>
    </source>
</evidence>
<proteinExistence type="predicted"/>
<dbReference type="RefSeq" id="WP_039098759.1">
    <property type="nucleotide sequence ID" value="NZ_CP015493.1"/>
</dbReference>
<dbReference type="InterPro" id="IPR028098">
    <property type="entry name" value="Glyco_trans_4-like_N"/>
</dbReference>
<protein>
    <submittedName>
        <fullName evidence="1">Glycosyltransferase</fullName>
    </submittedName>
</protein>